<feature type="chain" id="PRO_5012766841" evidence="5">
    <location>
        <begin position="27"/>
        <end position="404"/>
    </location>
</feature>
<dbReference type="GO" id="GO:0015144">
    <property type="term" value="F:carbohydrate transmembrane transporter activity"/>
    <property type="evidence" value="ECO:0007669"/>
    <property type="project" value="InterPro"/>
</dbReference>
<evidence type="ECO:0000256" key="1">
    <source>
        <dbReference type="ARBA" id="ARBA00008520"/>
    </source>
</evidence>
<dbReference type="GO" id="GO:0055052">
    <property type="term" value="C:ATP-binding cassette (ABC) transporter complex, substrate-binding subunit-containing"/>
    <property type="evidence" value="ECO:0007669"/>
    <property type="project" value="TreeGrafter"/>
</dbReference>
<comment type="caution">
    <text evidence="6">The sequence shown here is derived from an EMBL/GenBank/DDBJ whole genome shotgun (WGS) entry which is preliminary data.</text>
</comment>
<comment type="similarity">
    <text evidence="1">Belongs to the bacterial solute-binding protein 1 family.</text>
</comment>
<feature type="signal peptide" evidence="5">
    <location>
        <begin position="1"/>
        <end position="26"/>
    </location>
</feature>
<keyword evidence="7" id="KW-1185">Reference proteome</keyword>
<keyword evidence="3" id="KW-0762">Sugar transport</keyword>
<reference evidence="6 7" key="1">
    <citation type="submission" date="2017-10" db="EMBL/GenBank/DDBJ databases">
        <title>Sequencing the genomes of 1000 actinobacteria strains.</title>
        <authorList>
            <person name="Klenk H.-P."/>
        </authorList>
    </citation>
    <scope>NUCLEOTIDE SEQUENCE [LARGE SCALE GENOMIC DNA]</scope>
    <source>
        <strain evidence="6 7">DSM 18966</strain>
    </source>
</reference>
<dbReference type="Gene3D" id="3.40.190.10">
    <property type="entry name" value="Periplasmic binding protein-like II"/>
    <property type="match status" value="2"/>
</dbReference>
<dbReference type="PROSITE" id="PS51257">
    <property type="entry name" value="PROKAR_LIPOPROTEIN"/>
    <property type="match status" value="1"/>
</dbReference>
<dbReference type="EMBL" id="PDJG01000001">
    <property type="protein sequence ID" value="PFG32822.1"/>
    <property type="molecule type" value="Genomic_DNA"/>
</dbReference>
<dbReference type="PANTHER" id="PTHR30061">
    <property type="entry name" value="MALTOSE-BINDING PERIPLASMIC PROTEIN"/>
    <property type="match status" value="1"/>
</dbReference>
<organism evidence="6 7">
    <name type="scientific">Sanguibacter antarcticus</name>
    <dbReference type="NCBI Taxonomy" id="372484"/>
    <lineage>
        <taxon>Bacteria</taxon>
        <taxon>Bacillati</taxon>
        <taxon>Actinomycetota</taxon>
        <taxon>Actinomycetes</taxon>
        <taxon>Micrococcales</taxon>
        <taxon>Sanguibacteraceae</taxon>
        <taxon>Sanguibacter</taxon>
    </lineage>
</organism>
<dbReference type="OrthoDB" id="9766758at2"/>
<dbReference type="GO" id="GO:0015768">
    <property type="term" value="P:maltose transport"/>
    <property type="evidence" value="ECO:0007669"/>
    <property type="project" value="TreeGrafter"/>
</dbReference>
<evidence type="ECO:0000256" key="3">
    <source>
        <dbReference type="ARBA" id="ARBA00022597"/>
    </source>
</evidence>
<dbReference type="PANTHER" id="PTHR30061:SF50">
    <property type="entry name" value="MALTOSE_MALTODEXTRIN-BINDING PERIPLASMIC PROTEIN"/>
    <property type="match status" value="1"/>
</dbReference>
<dbReference type="InterPro" id="IPR006059">
    <property type="entry name" value="SBP"/>
</dbReference>
<dbReference type="PRINTS" id="PR00181">
    <property type="entry name" value="MALTOSEBP"/>
</dbReference>
<sequence>MRRSIPVAAVLGLALALTSCSSDTDASSDDTAAGGGTLTIWVDETRAAPVEAAAAQYEEATGNTVKLVQKNYDDIRPDFLAQVPTGEGPDITVGAHDWLGELTTNGVVAPIELGDAAAGFEPVAVDAFTFDGSVYALPYAIENIAIIRNTALADSTPATFDEMIAMGRAAGTQYPFLAQVGETGDGYTLYPFQTSFGAPVFAQNDDGSYTSELALGGDAGNDFAQWLADQGAAKVLDVSMTYDIAVQAFADGQSPYILGGPWMLDSFQDLDLAIDPIPSAGGEPAQPFTGVAGFYVSAQSKNQLLAADFLTNYMATKEAQVALYEAGDRTPALSAAADEVSSDPIAAGFRAASADAVPMPSIPEMGSVWSFWGVTEAGIISGATEPVAGWEKMSTDIQGAIDAS</sequence>
<dbReference type="AlphaFoldDB" id="A0A2A9E3K8"/>
<accession>A0A2A9E3K8</accession>
<evidence type="ECO:0000313" key="6">
    <source>
        <dbReference type="EMBL" id="PFG32822.1"/>
    </source>
</evidence>
<keyword evidence="4 5" id="KW-0732">Signal</keyword>
<gene>
    <name evidence="6" type="ORF">ATL42_0670</name>
</gene>
<protein>
    <submittedName>
        <fullName evidence="6">Carbohydrate ABC transporter substrate-binding protein (CUT1 family)</fullName>
    </submittedName>
</protein>
<dbReference type="InterPro" id="IPR006060">
    <property type="entry name" value="Maltose/Cyclodextrin-bd"/>
</dbReference>
<dbReference type="RefSeq" id="WP_098454133.1">
    <property type="nucleotide sequence ID" value="NZ_PDJG01000001.1"/>
</dbReference>
<dbReference type="SUPFAM" id="SSF53850">
    <property type="entry name" value="Periplasmic binding protein-like II"/>
    <property type="match status" value="1"/>
</dbReference>
<keyword evidence="2" id="KW-0813">Transport</keyword>
<evidence type="ECO:0000256" key="5">
    <source>
        <dbReference type="SAM" id="SignalP"/>
    </source>
</evidence>
<dbReference type="GO" id="GO:0042956">
    <property type="term" value="P:maltodextrin transmembrane transport"/>
    <property type="evidence" value="ECO:0007669"/>
    <property type="project" value="TreeGrafter"/>
</dbReference>
<dbReference type="Proteomes" id="UP000225548">
    <property type="component" value="Unassembled WGS sequence"/>
</dbReference>
<evidence type="ECO:0000256" key="2">
    <source>
        <dbReference type="ARBA" id="ARBA00022448"/>
    </source>
</evidence>
<proteinExistence type="inferred from homology"/>
<dbReference type="Pfam" id="PF13416">
    <property type="entry name" value="SBP_bac_8"/>
    <property type="match status" value="1"/>
</dbReference>
<dbReference type="GO" id="GO:1901982">
    <property type="term" value="F:maltose binding"/>
    <property type="evidence" value="ECO:0007669"/>
    <property type="project" value="TreeGrafter"/>
</dbReference>
<name>A0A2A9E3K8_9MICO</name>
<evidence type="ECO:0000313" key="7">
    <source>
        <dbReference type="Proteomes" id="UP000225548"/>
    </source>
</evidence>
<evidence type="ECO:0000256" key="4">
    <source>
        <dbReference type="ARBA" id="ARBA00022729"/>
    </source>
</evidence>